<accession>A0ABU8HB10</accession>
<dbReference type="Gene3D" id="3.40.50.1820">
    <property type="entry name" value="alpha/beta hydrolase"/>
    <property type="match status" value="1"/>
</dbReference>
<protein>
    <submittedName>
        <fullName evidence="3">Prolyl oligopeptidase family serine peptidase</fullName>
    </submittedName>
</protein>
<dbReference type="Gene3D" id="2.120.10.30">
    <property type="entry name" value="TolB, C-terminal domain"/>
    <property type="match status" value="1"/>
</dbReference>
<proteinExistence type="predicted"/>
<organism evidence="3 4">
    <name type="scientific">Bacillus spongiae</name>
    <dbReference type="NCBI Taxonomy" id="2683610"/>
    <lineage>
        <taxon>Bacteria</taxon>
        <taxon>Bacillati</taxon>
        <taxon>Bacillota</taxon>
        <taxon>Bacilli</taxon>
        <taxon>Bacillales</taxon>
        <taxon>Bacillaceae</taxon>
        <taxon>Bacillus</taxon>
    </lineage>
</organism>
<sequence>MIMFPKPDPESFFLTVRIGDFAVSHDEDQLIYSTNLNGKFNIWGMDLPNHSPYQMTSINQYCHHLSFEKEGRFILTSFDQDGDENSQIYALSRNGGALVPLCSEKSARHLAPILSNDGERVYYTSNKKNKSYLSSFVYHISTKEDQLLLDGEHTTTYLTAVSPDESHFVYLKQFSSTNINFFLHSNDEKFTILPKTEQEYTVGDVIFTSNQTMYFTTNFDADVSYLMKYNLKRKQYSKIAHIEGYEMKHLQWEEKSNRLYVYGSSGVRSRVFQLDLDEEEINEVVIPVTSITKFLVGNRGNCYILGSTDTRPDNIYMLPKEGTEWKEITNHQVIGASRKIFVESEVVHYPSFDGLMIEGLYYRSKSEVENGYTIVWPHGGPQFHEQQQFKSFIQLATSKGYNFFQPNFRGSTGYGLSFSKMVEKDWGYGPRLDIVHGIEWLAASGRSDLNKIFLLGASYGGYMSLLLHGRHPEYFQAIVDICGPSNLFSFINSVPDFWKPFLESMIGHPEKDKEKLIEDSPITYLKSMKKPMLIIQGANDPSVVKEESDQIVERLWEYGREVEYIILEDEGHGINKKANEIKVFKRIFDFFQENQK</sequence>
<dbReference type="SUPFAM" id="SSF53474">
    <property type="entry name" value="alpha/beta-Hydrolases"/>
    <property type="match status" value="1"/>
</dbReference>
<comment type="caution">
    <text evidence="3">The sequence shown here is derived from an EMBL/GenBank/DDBJ whole genome shotgun (WGS) entry which is preliminary data.</text>
</comment>
<dbReference type="Pfam" id="PF00326">
    <property type="entry name" value="Peptidase_S9"/>
    <property type="match status" value="1"/>
</dbReference>
<evidence type="ECO:0000313" key="4">
    <source>
        <dbReference type="Proteomes" id="UP001312865"/>
    </source>
</evidence>
<dbReference type="Proteomes" id="UP001312865">
    <property type="component" value="Unassembled WGS sequence"/>
</dbReference>
<dbReference type="PANTHER" id="PTHR42776">
    <property type="entry name" value="SERINE PEPTIDASE S9 FAMILY MEMBER"/>
    <property type="match status" value="1"/>
</dbReference>
<dbReference type="SUPFAM" id="SSF50993">
    <property type="entry name" value="Peptidase/esterase 'gauge' domain"/>
    <property type="match status" value="1"/>
</dbReference>
<keyword evidence="4" id="KW-1185">Reference proteome</keyword>
<evidence type="ECO:0000259" key="2">
    <source>
        <dbReference type="Pfam" id="PF00326"/>
    </source>
</evidence>
<reference evidence="3 4" key="1">
    <citation type="journal article" date="2018" name="J. Microbiol.">
        <title>Bacillus spongiae sp. nov., isolated from sponge of Jeju Island.</title>
        <authorList>
            <person name="Lee G.E."/>
            <person name="Im W.T."/>
            <person name="Park J.S."/>
        </authorList>
    </citation>
    <scope>NUCLEOTIDE SEQUENCE [LARGE SCALE GENOMIC DNA]</scope>
    <source>
        <strain evidence="3 4">135PIL107-10</strain>
    </source>
</reference>
<evidence type="ECO:0000313" key="3">
    <source>
        <dbReference type="EMBL" id="MEI5906504.1"/>
    </source>
</evidence>
<dbReference type="InterPro" id="IPR011042">
    <property type="entry name" value="6-blade_b-propeller_TolB-like"/>
</dbReference>
<feature type="domain" description="Peptidase S9 prolyl oligopeptidase catalytic" evidence="2">
    <location>
        <begin position="388"/>
        <end position="594"/>
    </location>
</feature>
<dbReference type="InterPro" id="IPR029058">
    <property type="entry name" value="AB_hydrolase_fold"/>
</dbReference>
<dbReference type="RefSeq" id="WP_336585933.1">
    <property type="nucleotide sequence ID" value="NZ_JBBAXC010000003.1"/>
</dbReference>
<gene>
    <name evidence="3" type="ORF">WAK64_05470</name>
</gene>
<name>A0ABU8HB10_9BACI</name>
<dbReference type="PANTHER" id="PTHR42776:SF27">
    <property type="entry name" value="DIPEPTIDYL PEPTIDASE FAMILY MEMBER 6"/>
    <property type="match status" value="1"/>
</dbReference>
<dbReference type="EMBL" id="JBBAXC010000003">
    <property type="protein sequence ID" value="MEI5906504.1"/>
    <property type="molecule type" value="Genomic_DNA"/>
</dbReference>
<dbReference type="InterPro" id="IPR001375">
    <property type="entry name" value="Peptidase_S9_cat"/>
</dbReference>
<keyword evidence="1" id="KW-0378">Hydrolase</keyword>
<evidence type="ECO:0000256" key="1">
    <source>
        <dbReference type="ARBA" id="ARBA00022801"/>
    </source>
</evidence>